<keyword evidence="2" id="KW-1185">Reference proteome</keyword>
<gene>
    <name evidence="1" type="ORF">LIER_41614</name>
</gene>
<organism evidence="1 2">
    <name type="scientific">Lithospermum erythrorhizon</name>
    <name type="common">Purple gromwell</name>
    <name type="synonym">Lithospermum officinale var. erythrorhizon</name>
    <dbReference type="NCBI Taxonomy" id="34254"/>
    <lineage>
        <taxon>Eukaryota</taxon>
        <taxon>Viridiplantae</taxon>
        <taxon>Streptophyta</taxon>
        <taxon>Embryophyta</taxon>
        <taxon>Tracheophyta</taxon>
        <taxon>Spermatophyta</taxon>
        <taxon>Magnoliopsida</taxon>
        <taxon>eudicotyledons</taxon>
        <taxon>Gunneridae</taxon>
        <taxon>Pentapetalae</taxon>
        <taxon>asterids</taxon>
        <taxon>lamiids</taxon>
        <taxon>Boraginales</taxon>
        <taxon>Boraginaceae</taxon>
        <taxon>Boraginoideae</taxon>
        <taxon>Lithospermeae</taxon>
        <taxon>Lithospermum</taxon>
    </lineage>
</organism>
<evidence type="ECO:0000313" key="2">
    <source>
        <dbReference type="Proteomes" id="UP001454036"/>
    </source>
</evidence>
<proteinExistence type="predicted"/>
<dbReference type="PANTHER" id="PTHR35291:SF3">
    <property type="entry name" value="PROTEIN SHROOM-LIKE"/>
    <property type="match status" value="1"/>
</dbReference>
<evidence type="ECO:0000313" key="1">
    <source>
        <dbReference type="EMBL" id="GAA0173872.1"/>
    </source>
</evidence>
<dbReference type="PANTHER" id="PTHR35291">
    <property type="entry name" value="PROTEIN SHROOM-LIKE"/>
    <property type="match status" value="1"/>
</dbReference>
<protein>
    <submittedName>
        <fullName evidence="1">Uncharacterized protein</fullName>
    </submittedName>
</protein>
<dbReference type="Proteomes" id="UP001454036">
    <property type="component" value="Unassembled WGS sequence"/>
</dbReference>
<comment type="caution">
    <text evidence="1">The sequence shown here is derived from an EMBL/GenBank/DDBJ whole genome shotgun (WGS) entry which is preliminary data.</text>
</comment>
<dbReference type="AlphaFoldDB" id="A0AAV3RBV9"/>
<accession>A0AAV3RBV9</accession>
<sequence length="115" mass="12847">MLRTFSTRPSHHGYQELLDGYETSSFDSHGYHGNLSRVASVSGKIFSPSRKFPLEKIIESPSSNHSDKHAKKASKVHPIFALFGSSKISKKATARPEFQRYINYLKDGGILAHAK</sequence>
<name>A0AAV3RBV9_LITER</name>
<reference evidence="1 2" key="1">
    <citation type="submission" date="2024-01" db="EMBL/GenBank/DDBJ databases">
        <title>The complete chloroplast genome sequence of Lithospermum erythrorhizon: insights into the phylogenetic relationship among Boraginaceae species and the maternal lineages of purple gromwells.</title>
        <authorList>
            <person name="Okada T."/>
            <person name="Watanabe K."/>
        </authorList>
    </citation>
    <scope>NUCLEOTIDE SEQUENCE [LARGE SCALE GENOMIC DNA]</scope>
</reference>
<dbReference type="EMBL" id="BAABME010026414">
    <property type="protein sequence ID" value="GAA0173872.1"/>
    <property type="molecule type" value="Genomic_DNA"/>
</dbReference>